<dbReference type="Pfam" id="PF02875">
    <property type="entry name" value="Mur_ligase_C"/>
    <property type="match status" value="1"/>
</dbReference>
<evidence type="ECO:0000256" key="2">
    <source>
        <dbReference type="HAMAP-Rule" id="MF_00208"/>
    </source>
</evidence>
<feature type="domain" description="Mur ligase central" evidence="5">
    <location>
        <begin position="106"/>
        <end position="303"/>
    </location>
</feature>
<comment type="cofactor">
    <cofactor evidence="2">
        <name>Mg(2+)</name>
        <dbReference type="ChEBI" id="CHEBI:18420"/>
    </cofactor>
</comment>
<dbReference type="NCBIfam" id="NF001126">
    <property type="entry name" value="PRK00139.1-4"/>
    <property type="match status" value="1"/>
</dbReference>
<accession>A0A222FDR2</accession>
<keyword evidence="2" id="KW-0963">Cytoplasm</keyword>
<feature type="short sequence motif" description="Meso-diaminopimelate recognition motif" evidence="2">
    <location>
        <begin position="398"/>
        <end position="401"/>
    </location>
</feature>
<dbReference type="SUPFAM" id="SSF53623">
    <property type="entry name" value="MurD-like peptide ligases, catalytic domain"/>
    <property type="match status" value="1"/>
</dbReference>
<evidence type="ECO:0000313" key="6">
    <source>
        <dbReference type="EMBL" id="ASP37225.1"/>
    </source>
</evidence>
<dbReference type="KEGG" id="bsan:CHH28_00330"/>
<dbReference type="OrthoDB" id="9800958at2"/>
<feature type="binding site" evidence="2">
    <location>
        <begin position="398"/>
        <end position="401"/>
    </location>
    <ligand>
        <name>meso-2,6-diaminopimelate</name>
        <dbReference type="ChEBI" id="CHEBI:57791"/>
    </ligand>
</feature>
<evidence type="ECO:0000313" key="7">
    <source>
        <dbReference type="Proteomes" id="UP000202440"/>
    </source>
</evidence>
<dbReference type="NCBIfam" id="TIGR01085">
    <property type="entry name" value="murE"/>
    <property type="match status" value="1"/>
</dbReference>
<keyword evidence="2 3" id="KW-0133">Cell shape</keyword>
<dbReference type="InterPro" id="IPR004101">
    <property type="entry name" value="Mur_ligase_C"/>
</dbReference>
<evidence type="ECO:0000256" key="1">
    <source>
        <dbReference type="ARBA" id="ARBA00005898"/>
    </source>
</evidence>
<dbReference type="GO" id="GO:0008360">
    <property type="term" value="P:regulation of cell shape"/>
    <property type="evidence" value="ECO:0007669"/>
    <property type="project" value="UniProtKB-KW"/>
</dbReference>
<comment type="caution">
    <text evidence="2">Lacks conserved residue(s) required for the propagation of feature annotation.</text>
</comment>
<reference evidence="6 7" key="1">
    <citation type="submission" date="2017-07" db="EMBL/GenBank/DDBJ databases">
        <title>Annotated genome sequence of Bacterioplanes sanyensis isolated from Red Sea.</title>
        <authorList>
            <person name="Rehman Z.U."/>
        </authorList>
    </citation>
    <scope>NUCLEOTIDE SEQUENCE [LARGE SCALE GENOMIC DNA]</scope>
    <source>
        <strain evidence="6 7">NV9</strain>
    </source>
</reference>
<feature type="binding site" evidence="2">
    <location>
        <position position="374"/>
    </location>
    <ligand>
        <name>meso-2,6-diaminopimelate</name>
        <dbReference type="ChEBI" id="CHEBI:57791"/>
    </ligand>
</feature>
<gene>
    <name evidence="2" type="primary">murE</name>
    <name evidence="6" type="ORF">CHH28_00330</name>
</gene>
<feature type="binding site" evidence="2">
    <location>
        <position position="149"/>
    </location>
    <ligand>
        <name>UDP-N-acetyl-alpha-D-muramoyl-L-alanyl-D-glutamate</name>
        <dbReference type="ChEBI" id="CHEBI:83900"/>
    </ligand>
</feature>
<dbReference type="SUPFAM" id="SSF53244">
    <property type="entry name" value="MurD-like peptide ligases, peptide-binding domain"/>
    <property type="match status" value="1"/>
</dbReference>
<dbReference type="RefSeq" id="WP_094058443.1">
    <property type="nucleotide sequence ID" value="NZ_CP022530.1"/>
</dbReference>
<dbReference type="Gene3D" id="3.90.190.20">
    <property type="entry name" value="Mur ligase, C-terminal domain"/>
    <property type="match status" value="1"/>
</dbReference>
<dbReference type="GO" id="GO:0005524">
    <property type="term" value="F:ATP binding"/>
    <property type="evidence" value="ECO:0007669"/>
    <property type="project" value="UniProtKB-UniRule"/>
</dbReference>
<dbReference type="InterPro" id="IPR036615">
    <property type="entry name" value="Mur_ligase_C_dom_sf"/>
</dbReference>
<comment type="pathway">
    <text evidence="2 3">Cell wall biogenesis; peptidoglycan biosynthesis.</text>
</comment>
<feature type="binding site" evidence="2">
    <location>
        <position position="182"/>
    </location>
    <ligand>
        <name>UDP-N-acetyl-alpha-D-muramoyl-L-alanyl-D-glutamate</name>
        <dbReference type="ChEBI" id="CHEBI:83900"/>
    </ligand>
</feature>
<dbReference type="GO" id="GO:0005737">
    <property type="term" value="C:cytoplasm"/>
    <property type="evidence" value="ECO:0007669"/>
    <property type="project" value="UniProtKB-SubCell"/>
</dbReference>
<evidence type="ECO:0000259" key="4">
    <source>
        <dbReference type="Pfam" id="PF02875"/>
    </source>
</evidence>
<keyword evidence="2" id="KW-0460">Magnesium</keyword>
<dbReference type="InterPro" id="IPR035911">
    <property type="entry name" value="MurE/MurF_N"/>
</dbReference>
<dbReference type="EC" id="6.3.2.13" evidence="2"/>
<keyword evidence="2" id="KW-0547">Nucleotide-binding</keyword>
<comment type="PTM">
    <text evidence="2">Carboxylation is probably crucial for Mg(2+) binding and, consequently, for the gamma-phosphate positioning of ATP.</text>
</comment>
<comment type="similarity">
    <text evidence="1 2">Belongs to the MurCDEF family. MurE subfamily.</text>
</comment>
<dbReference type="Proteomes" id="UP000202440">
    <property type="component" value="Chromosome"/>
</dbReference>
<feature type="domain" description="Mur ligase C-terminal" evidence="4">
    <location>
        <begin position="326"/>
        <end position="450"/>
    </location>
</feature>
<keyword evidence="2 3" id="KW-0961">Cell wall biogenesis/degradation</keyword>
<dbReference type="AlphaFoldDB" id="A0A222FDR2"/>
<keyword evidence="2 3" id="KW-0132">Cell division</keyword>
<keyword evidence="7" id="KW-1185">Reference proteome</keyword>
<evidence type="ECO:0000256" key="3">
    <source>
        <dbReference type="RuleBase" id="RU004135"/>
    </source>
</evidence>
<proteinExistence type="inferred from homology"/>
<comment type="function">
    <text evidence="2">Catalyzes the addition of meso-diaminopimelic acid to the nucleotide precursor UDP-N-acetylmuramoyl-L-alanyl-D-glutamate (UMAG) in the biosynthesis of bacterial cell-wall peptidoglycan.</text>
</comment>
<dbReference type="SUPFAM" id="SSF63418">
    <property type="entry name" value="MurE/MurF N-terminal domain"/>
    <property type="match status" value="1"/>
</dbReference>
<dbReference type="PANTHER" id="PTHR23135">
    <property type="entry name" value="MUR LIGASE FAMILY MEMBER"/>
    <property type="match status" value="1"/>
</dbReference>
<feature type="binding site" evidence="2">
    <location>
        <position position="176"/>
    </location>
    <ligand>
        <name>UDP-N-acetyl-alpha-D-muramoyl-L-alanyl-D-glutamate</name>
        <dbReference type="ChEBI" id="CHEBI:83900"/>
    </ligand>
</feature>
<dbReference type="InterPro" id="IPR005761">
    <property type="entry name" value="UDP-N-AcMur-Glu-dNH2Pim_ligase"/>
</dbReference>
<dbReference type="Gene3D" id="3.40.1390.10">
    <property type="entry name" value="MurE/MurF, N-terminal domain"/>
    <property type="match status" value="1"/>
</dbReference>
<keyword evidence="2 3" id="KW-0131">Cell cycle</keyword>
<feature type="binding site" evidence="2">
    <location>
        <position position="448"/>
    </location>
    <ligand>
        <name>meso-2,6-diaminopimelate</name>
        <dbReference type="ChEBI" id="CHEBI:57791"/>
    </ligand>
</feature>
<dbReference type="Gene3D" id="3.40.1190.10">
    <property type="entry name" value="Mur-like, catalytic domain"/>
    <property type="match status" value="1"/>
</dbReference>
<dbReference type="GO" id="GO:0071555">
    <property type="term" value="P:cell wall organization"/>
    <property type="evidence" value="ECO:0007669"/>
    <property type="project" value="UniProtKB-KW"/>
</dbReference>
<name>A0A222FDR2_9GAMM</name>
<keyword evidence="2 6" id="KW-0436">Ligase</keyword>
<dbReference type="InterPro" id="IPR013221">
    <property type="entry name" value="Mur_ligase_cen"/>
</dbReference>
<comment type="subcellular location">
    <subcellularLocation>
        <location evidence="2 3">Cytoplasm</location>
    </subcellularLocation>
</comment>
<dbReference type="HAMAP" id="MF_00208">
    <property type="entry name" value="MurE"/>
    <property type="match status" value="1"/>
</dbReference>
<dbReference type="EMBL" id="CP022530">
    <property type="protein sequence ID" value="ASP37225.1"/>
    <property type="molecule type" value="Genomic_DNA"/>
</dbReference>
<feature type="binding site" evidence="2">
    <location>
        <position position="452"/>
    </location>
    <ligand>
        <name>meso-2,6-diaminopimelate</name>
        <dbReference type="ChEBI" id="CHEBI:57791"/>
    </ligand>
</feature>
<dbReference type="GO" id="GO:0051301">
    <property type="term" value="P:cell division"/>
    <property type="evidence" value="ECO:0007669"/>
    <property type="project" value="UniProtKB-KW"/>
</dbReference>
<dbReference type="GO" id="GO:0009252">
    <property type="term" value="P:peptidoglycan biosynthetic process"/>
    <property type="evidence" value="ECO:0007669"/>
    <property type="project" value="UniProtKB-UniRule"/>
</dbReference>
<dbReference type="GO" id="GO:0008765">
    <property type="term" value="F:UDP-N-acetylmuramoylalanyl-D-glutamate-2,6-diaminopimelate ligase activity"/>
    <property type="evidence" value="ECO:0007669"/>
    <property type="project" value="UniProtKB-UniRule"/>
</dbReference>
<dbReference type="GO" id="GO:0000287">
    <property type="term" value="F:magnesium ion binding"/>
    <property type="evidence" value="ECO:0007669"/>
    <property type="project" value="UniProtKB-UniRule"/>
</dbReference>
<sequence length="485" mass="52169">MKLSNIVGPELFIPPEWDREVVNLVTDSRDVTRGDVFIARQGSQGHGDQYLDMAAQQGAVAALQEGGPVFRLHDRMPVFGVDSVSELPRWLKRLYTRAADVELIAVTGTNGKSSVSQYIAQLSHHMGAPCAVLGTLGNGVWPQLQPTRNTTADLSVTLQTLHALADRAGVAAMEVSSHGLDQGRVVGLTFDVAVMTNLTQDHLDYHGDMNSYFQAKKRLFTEFDLSAAVVCVDDDYGRQLAAGQLSAQQLLTVGRSDADVCYQVRPSDSGVSAQVSSPWGNSDIWLPLAGEFNVTNAVLAMTALAVRGASWPALVAAAAQLQPVAGRMERYRDVEGREAIIDFAHTPEALVTVLAALRGQFAKLALVFGCGGDRDRGKRPLMAQAAAQGADAVWLTNDNPRFEAPEQIFADVLLEPAAQAFLQQPDRRLAIADAVAHLLPGDCVVIAGKGHEPYQDVQGEKHPYSDAEVLRQLGFVPVAEVSDVS</sequence>
<protein>
    <recommendedName>
        <fullName evidence="2">UDP-N-acetylmuramoyl-L-alanyl-D-glutamate--2,6-diaminopimelate ligase</fullName>
        <ecNumber evidence="2">6.3.2.13</ecNumber>
    </recommendedName>
    <alternativeName>
        <fullName evidence="2">Meso-A2pm-adding enzyme</fullName>
    </alternativeName>
    <alternativeName>
        <fullName evidence="2">Meso-diaminopimelate-adding enzyme</fullName>
    </alternativeName>
    <alternativeName>
        <fullName evidence="2">UDP-MurNAc-L-Ala-D-Glu:meso-diaminopimelate ligase</fullName>
    </alternativeName>
    <alternativeName>
        <fullName evidence="2">UDP-MurNAc-tripeptide synthetase</fullName>
    </alternativeName>
    <alternativeName>
        <fullName evidence="2">UDP-N-acetylmuramyl-tripeptide synthetase</fullName>
    </alternativeName>
</protein>
<comment type="catalytic activity">
    <reaction evidence="2">
        <text>UDP-N-acetyl-alpha-D-muramoyl-L-alanyl-D-glutamate + meso-2,6-diaminopimelate + ATP = UDP-N-acetyl-alpha-D-muramoyl-L-alanyl-gamma-D-glutamyl-meso-2,6-diaminopimelate + ADP + phosphate + H(+)</text>
        <dbReference type="Rhea" id="RHEA:23676"/>
        <dbReference type="ChEBI" id="CHEBI:15378"/>
        <dbReference type="ChEBI" id="CHEBI:30616"/>
        <dbReference type="ChEBI" id="CHEBI:43474"/>
        <dbReference type="ChEBI" id="CHEBI:57791"/>
        <dbReference type="ChEBI" id="CHEBI:83900"/>
        <dbReference type="ChEBI" id="CHEBI:83905"/>
        <dbReference type="ChEBI" id="CHEBI:456216"/>
        <dbReference type="EC" id="6.3.2.13"/>
    </reaction>
</comment>
<dbReference type="Pfam" id="PF08245">
    <property type="entry name" value="Mur_ligase_M"/>
    <property type="match status" value="1"/>
</dbReference>
<keyword evidence="2" id="KW-0067">ATP-binding</keyword>
<dbReference type="UniPathway" id="UPA00219"/>
<organism evidence="6 7">
    <name type="scientific">Bacterioplanes sanyensis</name>
    <dbReference type="NCBI Taxonomy" id="1249553"/>
    <lineage>
        <taxon>Bacteria</taxon>
        <taxon>Pseudomonadati</taxon>
        <taxon>Pseudomonadota</taxon>
        <taxon>Gammaproteobacteria</taxon>
        <taxon>Oceanospirillales</taxon>
        <taxon>Oceanospirillaceae</taxon>
        <taxon>Bacterioplanes</taxon>
    </lineage>
</organism>
<dbReference type="PANTHER" id="PTHR23135:SF4">
    <property type="entry name" value="UDP-N-ACETYLMURAMOYL-L-ALANYL-D-GLUTAMATE--2,6-DIAMINOPIMELATE LIGASE MURE HOMOLOG, CHLOROPLASTIC"/>
    <property type="match status" value="1"/>
</dbReference>
<keyword evidence="2 3" id="KW-0573">Peptidoglycan synthesis</keyword>
<feature type="modified residue" description="N6-carboxylysine" evidence="2">
    <location>
        <position position="216"/>
    </location>
</feature>
<dbReference type="InterPro" id="IPR036565">
    <property type="entry name" value="Mur-like_cat_sf"/>
</dbReference>
<feature type="binding site" evidence="2">
    <location>
        <position position="28"/>
    </location>
    <ligand>
        <name>UDP-N-acetyl-alpha-D-muramoyl-L-alanyl-D-glutamate</name>
        <dbReference type="ChEBI" id="CHEBI:83900"/>
    </ligand>
</feature>
<feature type="binding site" evidence="2">
    <location>
        <position position="184"/>
    </location>
    <ligand>
        <name>UDP-N-acetyl-alpha-D-muramoyl-L-alanyl-D-glutamate</name>
        <dbReference type="ChEBI" id="CHEBI:83900"/>
    </ligand>
</feature>
<feature type="binding site" evidence="2">
    <location>
        <begin position="108"/>
        <end position="114"/>
    </location>
    <ligand>
        <name>ATP</name>
        <dbReference type="ChEBI" id="CHEBI:30616"/>
    </ligand>
</feature>
<evidence type="ECO:0000259" key="5">
    <source>
        <dbReference type="Pfam" id="PF08245"/>
    </source>
</evidence>